<dbReference type="EMBL" id="JAUIZM010000011">
    <property type="protein sequence ID" value="KAK1353951.1"/>
    <property type="molecule type" value="Genomic_DNA"/>
</dbReference>
<organism evidence="1 2">
    <name type="scientific">Heracleum sosnowskyi</name>
    <dbReference type="NCBI Taxonomy" id="360622"/>
    <lineage>
        <taxon>Eukaryota</taxon>
        <taxon>Viridiplantae</taxon>
        <taxon>Streptophyta</taxon>
        <taxon>Embryophyta</taxon>
        <taxon>Tracheophyta</taxon>
        <taxon>Spermatophyta</taxon>
        <taxon>Magnoliopsida</taxon>
        <taxon>eudicotyledons</taxon>
        <taxon>Gunneridae</taxon>
        <taxon>Pentapetalae</taxon>
        <taxon>asterids</taxon>
        <taxon>campanulids</taxon>
        <taxon>Apiales</taxon>
        <taxon>Apiaceae</taxon>
        <taxon>Apioideae</taxon>
        <taxon>apioid superclade</taxon>
        <taxon>Tordylieae</taxon>
        <taxon>Tordyliinae</taxon>
        <taxon>Heracleum</taxon>
    </lineage>
</organism>
<accession>A0AAD8GTU7</accession>
<keyword evidence="2" id="KW-1185">Reference proteome</keyword>
<reference evidence="1" key="2">
    <citation type="submission" date="2023-05" db="EMBL/GenBank/DDBJ databases">
        <authorList>
            <person name="Schelkunov M.I."/>
        </authorList>
    </citation>
    <scope>NUCLEOTIDE SEQUENCE</scope>
    <source>
        <strain evidence="1">Hsosn_3</strain>
        <tissue evidence="1">Leaf</tissue>
    </source>
</reference>
<evidence type="ECO:0000313" key="1">
    <source>
        <dbReference type="EMBL" id="KAK1353951.1"/>
    </source>
</evidence>
<dbReference type="PANTHER" id="PTHR31973">
    <property type="entry name" value="POLYPROTEIN, PUTATIVE-RELATED"/>
    <property type="match status" value="1"/>
</dbReference>
<name>A0AAD8GTU7_9APIA</name>
<dbReference type="PANTHER" id="PTHR31973:SF187">
    <property type="entry name" value="MUTATOR TRANSPOSASE MUDRA PROTEIN"/>
    <property type="match status" value="1"/>
</dbReference>
<proteinExistence type="predicted"/>
<protein>
    <submittedName>
        <fullName evidence="1">Uncharacterized protein</fullName>
    </submittedName>
</protein>
<sequence>MYDNVELENMTIQDLKVCVSDVIGEYDSLYYITEDGIKLVNNDSIGELVDRSKLSENIATLYVYHVTPPNVDSDNDVGIDAEIFHSYSDAEFEEIRRTSMIERKKMDELENEIFSGEEFDDSLHESDLDKYTSEECDDEVCYATPPDSYDSYKGKRVVKTFNENIQAKDIQWKQKGLDKAIRELLPFVEHRFCSRHLLSNLKKINASDVVGNCFWNACISTHPQQFKSAMRSLEKLSKPAWEKMKQLDPEIHDMLMMRIHQNRDAMVRRNCIIVPRQKQILDEAIKASAGMRALWDGRGKYVVKGNVTTIQESRQHPVEFVAHWFTKETYMKTYSNYIEVIRGEEFWDDVLGDTILPPVIVKKLKGRPKKQRRKERWEGGSVSHGKYKRMSYCGRVMHCGGRPKKAQVIEPDETQIEVELQSKEAATGEASLMDEMLQQMEEEAHAQES</sequence>
<gene>
    <name evidence="1" type="ORF">POM88_047207</name>
</gene>
<reference evidence="1" key="1">
    <citation type="submission" date="2023-02" db="EMBL/GenBank/DDBJ databases">
        <title>Genome of toxic invasive species Heracleum sosnowskyi carries increased number of genes despite the absence of recent whole-genome duplications.</title>
        <authorList>
            <person name="Schelkunov M."/>
            <person name="Shtratnikova V."/>
            <person name="Makarenko M."/>
            <person name="Klepikova A."/>
            <person name="Omelchenko D."/>
            <person name="Novikova G."/>
            <person name="Obukhova E."/>
            <person name="Bogdanov V."/>
            <person name="Penin A."/>
            <person name="Logacheva M."/>
        </authorList>
    </citation>
    <scope>NUCLEOTIDE SEQUENCE</scope>
    <source>
        <strain evidence="1">Hsosn_3</strain>
        <tissue evidence="1">Leaf</tissue>
    </source>
</reference>
<dbReference type="Proteomes" id="UP001237642">
    <property type="component" value="Unassembled WGS sequence"/>
</dbReference>
<comment type="caution">
    <text evidence="1">The sequence shown here is derived from an EMBL/GenBank/DDBJ whole genome shotgun (WGS) entry which is preliminary data.</text>
</comment>
<dbReference type="AlphaFoldDB" id="A0AAD8GTU7"/>
<evidence type="ECO:0000313" key="2">
    <source>
        <dbReference type="Proteomes" id="UP001237642"/>
    </source>
</evidence>